<proteinExistence type="predicted"/>
<reference evidence="5" key="1">
    <citation type="journal article" date="2020" name="BMC Genomics">
        <title>Correction to: Identification and distribution of gene clusters required for synthesis of sphingolipid metabolism inhibitors in diverse species of the filamentous fungus Fusarium.</title>
        <authorList>
            <person name="Kim H.S."/>
            <person name="Lohmar J.M."/>
            <person name="Busman M."/>
            <person name="Brown D.W."/>
            <person name="Naumann T.A."/>
            <person name="Divon H.H."/>
            <person name="Lysoe E."/>
            <person name="Uhlig S."/>
            <person name="Proctor R.H."/>
        </authorList>
    </citation>
    <scope>NUCLEOTIDE SEQUENCE</scope>
    <source>
        <strain evidence="5">NRRL 20472</strain>
    </source>
</reference>
<dbReference type="Gene3D" id="1.10.150.240">
    <property type="entry name" value="Putative phosphatase, domain 2"/>
    <property type="match status" value="1"/>
</dbReference>
<dbReference type="SFLD" id="SFLDG01129">
    <property type="entry name" value="C1.5:_HAD__Beta-PGM__Phosphata"/>
    <property type="match status" value="1"/>
</dbReference>
<dbReference type="OrthoDB" id="444127at2759"/>
<evidence type="ECO:0000256" key="3">
    <source>
        <dbReference type="ARBA" id="ARBA00022801"/>
    </source>
</evidence>
<reference evidence="5" key="2">
    <citation type="submission" date="2020-05" db="EMBL/GenBank/DDBJ databases">
        <authorList>
            <person name="Kim H.-S."/>
            <person name="Proctor R.H."/>
            <person name="Brown D.W."/>
        </authorList>
    </citation>
    <scope>NUCLEOTIDE SEQUENCE</scope>
    <source>
        <strain evidence="5">NRRL 20472</strain>
    </source>
</reference>
<dbReference type="Gene3D" id="3.40.50.1000">
    <property type="entry name" value="HAD superfamily/HAD-like"/>
    <property type="match status" value="1"/>
</dbReference>
<evidence type="ECO:0000256" key="2">
    <source>
        <dbReference type="ARBA" id="ARBA00022723"/>
    </source>
</evidence>
<dbReference type="InterPro" id="IPR006439">
    <property type="entry name" value="HAD-SF_hydro_IA"/>
</dbReference>
<dbReference type="SFLD" id="SFLDS00003">
    <property type="entry name" value="Haloacid_Dehalogenase"/>
    <property type="match status" value="1"/>
</dbReference>
<dbReference type="GO" id="GO:0044281">
    <property type="term" value="P:small molecule metabolic process"/>
    <property type="evidence" value="ECO:0007669"/>
    <property type="project" value="UniProtKB-ARBA"/>
</dbReference>
<dbReference type="InterPro" id="IPR023214">
    <property type="entry name" value="HAD_sf"/>
</dbReference>
<dbReference type="InterPro" id="IPR036412">
    <property type="entry name" value="HAD-like_sf"/>
</dbReference>
<dbReference type="InterPro" id="IPR051400">
    <property type="entry name" value="HAD-like_hydrolase"/>
</dbReference>
<dbReference type="NCBIfam" id="TIGR01549">
    <property type="entry name" value="HAD-SF-IA-v1"/>
    <property type="match status" value="1"/>
</dbReference>
<keyword evidence="3" id="KW-0378">Hydrolase</keyword>
<comment type="caution">
    <text evidence="5">The sequence shown here is derived from an EMBL/GenBank/DDBJ whole genome shotgun (WGS) entry which is preliminary data.</text>
</comment>
<evidence type="ECO:0000256" key="4">
    <source>
        <dbReference type="ARBA" id="ARBA00022842"/>
    </source>
</evidence>
<dbReference type="Proteomes" id="UP000622797">
    <property type="component" value="Unassembled WGS sequence"/>
</dbReference>
<evidence type="ECO:0008006" key="7">
    <source>
        <dbReference type="Google" id="ProtNLM"/>
    </source>
</evidence>
<accession>A0A8H4X3H5</accession>
<dbReference type="AlphaFoldDB" id="A0A8H4X3H5"/>
<keyword evidence="4" id="KW-0460">Magnesium</keyword>
<dbReference type="PANTHER" id="PTHR46470:SF2">
    <property type="entry name" value="GLYCERALDEHYDE 3-PHOSPHATE PHOSPHATASE"/>
    <property type="match status" value="1"/>
</dbReference>
<dbReference type="GO" id="GO:0016791">
    <property type="term" value="F:phosphatase activity"/>
    <property type="evidence" value="ECO:0007669"/>
    <property type="project" value="TreeGrafter"/>
</dbReference>
<evidence type="ECO:0000313" key="5">
    <source>
        <dbReference type="EMBL" id="KAF4960035.1"/>
    </source>
</evidence>
<sequence>MGSQSTPTKVIFFDLDNTLFDHSHSLAQAILAIKEKYSFNAIFKPEFLKYTYNSALNQAYDQYLDGAITYEETDVEKVRIFFSSLRMPQPSFEEINEFRATYKAAYRQSQRATGGSSETLTRLREHGYKIVIITNGMIECQTNKVKAIGLEHLVDRIIASEEVGHKKPDLRIFQYAIDLFDAPLGTTVMVGDDAKRDIHGALNAQLAPFLYAPNGQISRQRVPGVPVLSRMTELLAHMGIH</sequence>
<dbReference type="InterPro" id="IPR041492">
    <property type="entry name" value="HAD_2"/>
</dbReference>
<dbReference type="PRINTS" id="PR00413">
    <property type="entry name" value="HADHALOGNASE"/>
</dbReference>
<dbReference type="GO" id="GO:0046872">
    <property type="term" value="F:metal ion binding"/>
    <property type="evidence" value="ECO:0007669"/>
    <property type="project" value="UniProtKB-KW"/>
</dbReference>
<dbReference type="Pfam" id="PF13419">
    <property type="entry name" value="HAD_2"/>
    <property type="match status" value="1"/>
</dbReference>
<evidence type="ECO:0000313" key="6">
    <source>
        <dbReference type="Proteomes" id="UP000622797"/>
    </source>
</evidence>
<comment type="cofactor">
    <cofactor evidence="1">
        <name>Mg(2+)</name>
        <dbReference type="ChEBI" id="CHEBI:18420"/>
    </cofactor>
</comment>
<dbReference type="InterPro" id="IPR023198">
    <property type="entry name" value="PGP-like_dom2"/>
</dbReference>
<evidence type="ECO:0000256" key="1">
    <source>
        <dbReference type="ARBA" id="ARBA00001946"/>
    </source>
</evidence>
<dbReference type="EMBL" id="JABEXW010000648">
    <property type="protein sequence ID" value="KAF4960035.1"/>
    <property type="molecule type" value="Genomic_DNA"/>
</dbReference>
<keyword evidence="6" id="KW-1185">Reference proteome</keyword>
<organism evidence="5 6">
    <name type="scientific">Fusarium sarcochroum</name>
    <dbReference type="NCBI Taxonomy" id="1208366"/>
    <lineage>
        <taxon>Eukaryota</taxon>
        <taxon>Fungi</taxon>
        <taxon>Dikarya</taxon>
        <taxon>Ascomycota</taxon>
        <taxon>Pezizomycotina</taxon>
        <taxon>Sordariomycetes</taxon>
        <taxon>Hypocreomycetidae</taxon>
        <taxon>Hypocreales</taxon>
        <taxon>Nectriaceae</taxon>
        <taxon>Fusarium</taxon>
        <taxon>Fusarium lateritium species complex</taxon>
    </lineage>
</organism>
<keyword evidence="2" id="KW-0479">Metal-binding</keyword>
<dbReference type="PANTHER" id="PTHR46470">
    <property type="entry name" value="N-ACYLNEURAMINATE-9-PHOSPHATASE"/>
    <property type="match status" value="1"/>
</dbReference>
<name>A0A8H4X3H5_9HYPO</name>
<dbReference type="SUPFAM" id="SSF56784">
    <property type="entry name" value="HAD-like"/>
    <property type="match status" value="1"/>
</dbReference>
<gene>
    <name evidence="5" type="ORF">FSARC_10587</name>
</gene>
<protein>
    <recommendedName>
        <fullName evidence="7">Hydrolase</fullName>
    </recommendedName>
</protein>